<dbReference type="Proteomes" id="UP001212152">
    <property type="component" value="Unassembled WGS sequence"/>
</dbReference>
<dbReference type="PANTHER" id="PTHR45794">
    <property type="entry name" value="LEUCYL-TRNA SYNTHETASE"/>
    <property type="match status" value="1"/>
</dbReference>
<sequence>MTTARSEYRKANTGTGAGSSAVQGDNYEGMHVELVLRYIELQTLMMSPITPHWSEYIWSQLLHKPESIKKALWPKQTGTPDEGLLAAAAYIRGLGSKIRSAEDQVARKEKKKKGNAAATPAAASPTEPRLRLFVACSYPAWQDAAITILKSTYKDGVFAGTEKQLLAAAGLMKNKAVMPFVAGIKSAVEANGPTAFERKLAFDEVATLESNLDFVRRELSVLKIKDVELIKAEEVKEEAGKFAAEDIRKADMATPSQPTYRIV</sequence>
<keyword evidence="11" id="KW-1185">Reference proteome</keyword>
<evidence type="ECO:0000256" key="7">
    <source>
        <dbReference type="SAM" id="MobiDB-lite"/>
    </source>
</evidence>
<feature type="compositionally biased region" description="Polar residues" evidence="7">
    <location>
        <begin position="12"/>
        <end position="23"/>
    </location>
</feature>
<comment type="caution">
    <text evidence="10">The sequence shown here is derived from an EMBL/GenBank/DDBJ whole genome shotgun (WGS) entry which is preliminary data.</text>
</comment>
<reference evidence="10" key="1">
    <citation type="submission" date="2020-05" db="EMBL/GenBank/DDBJ databases">
        <title>Phylogenomic resolution of chytrid fungi.</title>
        <authorList>
            <person name="Stajich J.E."/>
            <person name="Amses K."/>
            <person name="Simmons R."/>
            <person name="Seto K."/>
            <person name="Myers J."/>
            <person name="Bonds A."/>
            <person name="Quandt C.A."/>
            <person name="Barry K."/>
            <person name="Liu P."/>
            <person name="Grigoriev I."/>
            <person name="Longcore J.E."/>
            <person name="James T.Y."/>
        </authorList>
    </citation>
    <scope>NUCLEOTIDE SEQUENCE</scope>
    <source>
        <strain evidence="10">JEL0379</strain>
    </source>
</reference>
<dbReference type="SUPFAM" id="SSF47323">
    <property type="entry name" value="Anticodon-binding domain of a subclass of class I aminoacyl-tRNA synthetases"/>
    <property type="match status" value="1"/>
</dbReference>
<keyword evidence="3" id="KW-0547">Nucleotide-binding</keyword>
<feature type="domain" description="Methionyl/Valyl/Leucyl/Isoleucyl-tRNA synthetase anticodon-binding" evidence="8">
    <location>
        <begin position="32"/>
        <end position="102"/>
    </location>
</feature>
<dbReference type="GO" id="GO:0005524">
    <property type="term" value="F:ATP binding"/>
    <property type="evidence" value="ECO:0007669"/>
    <property type="project" value="UniProtKB-KW"/>
</dbReference>
<dbReference type="AlphaFoldDB" id="A0AAD5TMR4"/>
<evidence type="ECO:0000313" key="10">
    <source>
        <dbReference type="EMBL" id="KAJ3179837.1"/>
    </source>
</evidence>
<evidence type="ECO:0000256" key="6">
    <source>
        <dbReference type="ARBA" id="ARBA00023146"/>
    </source>
</evidence>
<dbReference type="InterPro" id="IPR013155">
    <property type="entry name" value="M/V/L/I-tRNA-synth_anticd-bd"/>
</dbReference>
<feature type="domain" description="Leucine--tRNA ligase RagD-binding" evidence="9">
    <location>
        <begin position="134"/>
        <end position="200"/>
    </location>
</feature>
<evidence type="ECO:0000256" key="1">
    <source>
        <dbReference type="ARBA" id="ARBA00005594"/>
    </source>
</evidence>
<organism evidence="10 11">
    <name type="scientific">Geranomyces variabilis</name>
    <dbReference type="NCBI Taxonomy" id="109894"/>
    <lineage>
        <taxon>Eukaryota</taxon>
        <taxon>Fungi</taxon>
        <taxon>Fungi incertae sedis</taxon>
        <taxon>Chytridiomycota</taxon>
        <taxon>Chytridiomycota incertae sedis</taxon>
        <taxon>Chytridiomycetes</taxon>
        <taxon>Spizellomycetales</taxon>
        <taxon>Powellomycetaceae</taxon>
        <taxon>Geranomyces</taxon>
    </lineage>
</organism>
<evidence type="ECO:0000256" key="4">
    <source>
        <dbReference type="ARBA" id="ARBA00022840"/>
    </source>
</evidence>
<evidence type="ECO:0000259" key="8">
    <source>
        <dbReference type="Pfam" id="PF08264"/>
    </source>
</evidence>
<dbReference type="Pfam" id="PF24810">
    <property type="entry name" value="RBD_LARS1"/>
    <property type="match status" value="1"/>
</dbReference>
<name>A0AAD5TMR4_9FUNG</name>
<dbReference type="GO" id="GO:0006429">
    <property type="term" value="P:leucyl-tRNA aminoacylation"/>
    <property type="evidence" value="ECO:0007669"/>
    <property type="project" value="InterPro"/>
</dbReference>
<dbReference type="InterPro" id="IPR009080">
    <property type="entry name" value="tRNAsynth_Ia_anticodon-bd"/>
</dbReference>
<keyword evidence="5" id="KW-0648">Protein biosynthesis</keyword>
<dbReference type="PANTHER" id="PTHR45794:SF1">
    <property type="entry name" value="LEUCINE--TRNA LIGASE, CYTOPLASMIC"/>
    <property type="match status" value="1"/>
</dbReference>
<accession>A0AAD5TMR4</accession>
<evidence type="ECO:0000313" key="11">
    <source>
        <dbReference type="Proteomes" id="UP001212152"/>
    </source>
</evidence>
<dbReference type="GO" id="GO:0004823">
    <property type="term" value="F:leucine-tRNA ligase activity"/>
    <property type="evidence" value="ECO:0007669"/>
    <property type="project" value="InterPro"/>
</dbReference>
<proteinExistence type="inferred from homology"/>
<dbReference type="EMBL" id="JADGJQ010000019">
    <property type="protein sequence ID" value="KAJ3179837.1"/>
    <property type="molecule type" value="Genomic_DNA"/>
</dbReference>
<protein>
    <submittedName>
        <fullName evidence="10">Cytosolic leucyl tRNA synthetase</fullName>
    </submittedName>
</protein>
<evidence type="ECO:0000256" key="2">
    <source>
        <dbReference type="ARBA" id="ARBA00022598"/>
    </source>
</evidence>
<dbReference type="Pfam" id="PF08264">
    <property type="entry name" value="Anticodon_1"/>
    <property type="match status" value="1"/>
</dbReference>
<dbReference type="InterPro" id="IPR004493">
    <property type="entry name" value="Leu-tRNA-synth_Ia_arc/euk"/>
</dbReference>
<evidence type="ECO:0000256" key="5">
    <source>
        <dbReference type="ARBA" id="ARBA00022917"/>
    </source>
</evidence>
<comment type="similarity">
    <text evidence="1">Belongs to the class-I aminoacyl-tRNA synthetase family.</text>
</comment>
<feature type="region of interest" description="Disordered" evidence="7">
    <location>
        <begin position="1"/>
        <end position="23"/>
    </location>
</feature>
<keyword evidence="2" id="KW-0436">Ligase</keyword>
<dbReference type="InterPro" id="IPR055416">
    <property type="entry name" value="RBD_LARS1"/>
</dbReference>
<evidence type="ECO:0000256" key="3">
    <source>
        <dbReference type="ARBA" id="ARBA00022741"/>
    </source>
</evidence>
<keyword evidence="4" id="KW-0067">ATP-binding</keyword>
<evidence type="ECO:0000259" key="9">
    <source>
        <dbReference type="Pfam" id="PF24810"/>
    </source>
</evidence>
<keyword evidence="6 10" id="KW-0030">Aminoacyl-tRNA synthetase</keyword>
<feature type="compositionally biased region" description="Basic and acidic residues" evidence="7">
    <location>
        <begin position="1"/>
        <end position="10"/>
    </location>
</feature>
<gene>
    <name evidence="10" type="primary">CDC60_3</name>
    <name evidence="10" type="ORF">HDU87_002405</name>
</gene>
<dbReference type="Gene3D" id="1.10.730.10">
    <property type="entry name" value="Isoleucyl-tRNA Synthetase, Domain 1"/>
    <property type="match status" value="1"/>
</dbReference>